<dbReference type="AlphaFoldDB" id="K3Z9V2"/>
<dbReference type="Gramene" id="KQL17464">
    <property type="protein sequence ID" value="KQL17464"/>
    <property type="gene ID" value="SETIT_023323mg"/>
</dbReference>
<evidence type="ECO:0000256" key="1">
    <source>
        <dbReference type="SAM" id="Phobius"/>
    </source>
</evidence>
<dbReference type="HOGENOM" id="CLU_1404648_0_0_1"/>
<sequence length="194" mass="20728">MSTSDARAGTQVAGVLALVAAVGPRAPSRHAVCGPHRGLAVLRVLRILWAFVPMLRVGLTVAALAPPRHRCAAAWVATCPPWGHEFVPPRLLMSPVLHLRMTLYFGAFCRATKVPSPTRGEVLHFRTVCPSLSCHDLRFSSAEFLPLLALALSSPLLAWLALVANFLLHSPLGNSPPSACCSALNLLASCLAFR</sequence>
<accession>K3Z9V2</accession>
<dbReference type="Proteomes" id="UP000004995">
    <property type="component" value="Unassembled WGS sequence"/>
</dbReference>
<evidence type="ECO:0000313" key="2">
    <source>
        <dbReference type="EnsemblPlants" id="KQL17464"/>
    </source>
</evidence>
<protein>
    <submittedName>
        <fullName evidence="2">Uncharacterized protein</fullName>
    </submittedName>
</protein>
<keyword evidence="3" id="KW-1185">Reference proteome</keyword>
<keyword evidence="1" id="KW-0812">Transmembrane</keyword>
<feature type="transmembrane region" description="Helical" evidence="1">
    <location>
        <begin position="147"/>
        <end position="168"/>
    </location>
</feature>
<evidence type="ECO:0000313" key="3">
    <source>
        <dbReference type="Proteomes" id="UP000004995"/>
    </source>
</evidence>
<dbReference type="InParanoid" id="K3Z9V2"/>
<organism evidence="2 3">
    <name type="scientific">Setaria italica</name>
    <name type="common">Foxtail millet</name>
    <name type="synonym">Panicum italicum</name>
    <dbReference type="NCBI Taxonomy" id="4555"/>
    <lineage>
        <taxon>Eukaryota</taxon>
        <taxon>Viridiplantae</taxon>
        <taxon>Streptophyta</taxon>
        <taxon>Embryophyta</taxon>
        <taxon>Tracheophyta</taxon>
        <taxon>Spermatophyta</taxon>
        <taxon>Magnoliopsida</taxon>
        <taxon>Liliopsida</taxon>
        <taxon>Poales</taxon>
        <taxon>Poaceae</taxon>
        <taxon>PACMAD clade</taxon>
        <taxon>Panicoideae</taxon>
        <taxon>Panicodae</taxon>
        <taxon>Paniceae</taxon>
        <taxon>Cenchrinae</taxon>
        <taxon>Setaria</taxon>
    </lineage>
</organism>
<keyword evidence="1" id="KW-0472">Membrane</keyword>
<name>K3Z9V2_SETIT</name>
<proteinExistence type="predicted"/>
<reference evidence="3" key="1">
    <citation type="journal article" date="2012" name="Nat. Biotechnol.">
        <title>Reference genome sequence of the model plant Setaria.</title>
        <authorList>
            <person name="Bennetzen J.L."/>
            <person name="Schmutz J."/>
            <person name="Wang H."/>
            <person name="Percifield R."/>
            <person name="Hawkins J."/>
            <person name="Pontaroli A.C."/>
            <person name="Estep M."/>
            <person name="Feng L."/>
            <person name="Vaughn J.N."/>
            <person name="Grimwood J."/>
            <person name="Jenkins J."/>
            <person name="Barry K."/>
            <person name="Lindquist E."/>
            <person name="Hellsten U."/>
            <person name="Deshpande S."/>
            <person name="Wang X."/>
            <person name="Wu X."/>
            <person name="Mitros T."/>
            <person name="Triplett J."/>
            <person name="Yang X."/>
            <person name="Ye C.Y."/>
            <person name="Mauro-Herrera M."/>
            <person name="Wang L."/>
            <person name="Li P."/>
            <person name="Sharma M."/>
            <person name="Sharma R."/>
            <person name="Ronald P.C."/>
            <person name="Panaud O."/>
            <person name="Kellogg E.A."/>
            <person name="Brutnell T.P."/>
            <person name="Doust A.N."/>
            <person name="Tuskan G.A."/>
            <person name="Rokhsar D."/>
            <person name="Devos K.M."/>
        </authorList>
    </citation>
    <scope>NUCLEOTIDE SEQUENCE [LARGE SCALE GENOMIC DNA]</scope>
    <source>
        <strain evidence="3">cv. Yugu1</strain>
    </source>
</reference>
<dbReference type="EMBL" id="AGNK02002153">
    <property type="status" value="NOT_ANNOTATED_CDS"/>
    <property type="molecule type" value="Genomic_DNA"/>
</dbReference>
<keyword evidence="1" id="KW-1133">Transmembrane helix</keyword>
<reference evidence="2" key="2">
    <citation type="submission" date="2018-08" db="UniProtKB">
        <authorList>
            <consortium name="EnsemblPlants"/>
        </authorList>
    </citation>
    <scope>IDENTIFICATION</scope>
    <source>
        <strain evidence="2">Yugu1</strain>
    </source>
</reference>
<dbReference type="EnsemblPlants" id="KQL17464">
    <property type="protein sequence ID" value="KQL17464"/>
    <property type="gene ID" value="SETIT_023323mg"/>
</dbReference>